<keyword evidence="3" id="KW-1185">Reference proteome</keyword>
<evidence type="ECO:0000256" key="1">
    <source>
        <dbReference type="SAM" id="MobiDB-lite"/>
    </source>
</evidence>
<feature type="compositionally biased region" description="Basic and acidic residues" evidence="1">
    <location>
        <begin position="625"/>
        <end position="667"/>
    </location>
</feature>
<reference evidence="2" key="1">
    <citation type="submission" date="2020-06" db="EMBL/GenBank/DDBJ databases">
        <title>WGS assembly of Ceratodon purpureus strain R40.</title>
        <authorList>
            <person name="Carey S.B."/>
            <person name="Jenkins J."/>
            <person name="Shu S."/>
            <person name="Lovell J.T."/>
            <person name="Sreedasyam A."/>
            <person name="Maumus F."/>
            <person name="Tiley G.P."/>
            <person name="Fernandez-Pozo N."/>
            <person name="Barry K."/>
            <person name="Chen C."/>
            <person name="Wang M."/>
            <person name="Lipzen A."/>
            <person name="Daum C."/>
            <person name="Saski C.A."/>
            <person name="Payton A.C."/>
            <person name="Mcbreen J.C."/>
            <person name="Conrad R.E."/>
            <person name="Kollar L.M."/>
            <person name="Olsson S."/>
            <person name="Huttunen S."/>
            <person name="Landis J.B."/>
            <person name="Wickett N.J."/>
            <person name="Johnson M.G."/>
            <person name="Rensing S.A."/>
            <person name="Grimwood J."/>
            <person name="Schmutz J."/>
            <person name="Mcdaniel S.F."/>
        </authorList>
    </citation>
    <scope>NUCLEOTIDE SEQUENCE</scope>
    <source>
        <strain evidence="2">R40</strain>
    </source>
</reference>
<feature type="region of interest" description="Disordered" evidence="1">
    <location>
        <begin position="625"/>
        <end position="679"/>
    </location>
</feature>
<feature type="region of interest" description="Disordered" evidence="1">
    <location>
        <begin position="826"/>
        <end position="850"/>
    </location>
</feature>
<sequence>MVFASDSGLMSLAEALAEAEKGALKKNRPPVLDTALALALSESEHPVVAESWRSMKESKGGKEDALYPSLSMASLVLEESIQPQAVGHALVQASRGGHILCVRRLREIMNDQLSGSMLLGLFNACALLKAAEAGHEDIVEELLTPLFSASTAMMGYMVATRWKDKDKSGYPFVEPPGNTPSGDWTKKLNNTKAMLPPGGPSFQSGGWDMVGSPGLHENLHEIVRASYSTYLLWRVSVVAASQCHADVFRILLNRRTADNKVLAESLTHMEGSRGAKGGLSSEVKKLVTDRAKMDTLMYQLVEEYSTKNYHDAMLYTLWGHIERGGRDGPGGPGAGKPRCVAQAQNGLWEMQLEVPLLMMPVEHALQDEEPFRRYKQLTLLYTQRAKVNIQLISTVEALPNFIQVTVGVKHVRFKAENSRWDESCIGHFPSLVTLSVMPQTKEGTSVTMTNSSSNIVNKIGRSENLSVGTGAGDGATRGLAGGLRVSAGVTSTSTMKSTPWRFEQLPMTDDRGGSFVWTLQSMKGIPFQRSNPHRMAETNSRWNWARRTPGNPLDELPFTSEGGIIFTGSEFADTMMWRFPKSMEGKRLRWSIEGQIHSTFTTSRYFETRMASFQGDIEERLTALEAKKDKDGAKGDKPEKAEKGDKAEKKEKPDKAEKAKKGEKEEPATTETPSLGKLNTTMKTEFLEWLEFKKYQEEKLKAAQAKAVHADSAVTEPDEPESVVESKPEEASFEDLEHEEDLYPHRGSILQEDPIPHRSLRLAEDDEEVPKFVPRVELVDTQGMWLDSSDLDILSPPHQPHVGGPLRSIYEEDLYTVPDYIVARENSETSRKIEGLSVRSARSRSGEYQR</sequence>
<dbReference type="PANTHER" id="PTHR31439:SF4">
    <property type="entry name" value="NEURONAL PAS DOMAIN PROTEIN"/>
    <property type="match status" value="1"/>
</dbReference>
<gene>
    <name evidence="2" type="ORF">KC19_4G210300</name>
</gene>
<evidence type="ECO:0000313" key="3">
    <source>
        <dbReference type="Proteomes" id="UP000822688"/>
    </source>
</evidence>
<organism evidence="2 3">
    <name type="scientific">Ceratodon purpureus</name>
    <name type="common">Fire moss</name>
    <name type="synonym">Dicranum purpureum</name>
    <dbReference type="NCBI Taxonomy" id="3225"/>
    <lineage>
        <taxon>Eukaryota</taxon>
        <taxon>Viridiplantae</taxon>
        <taxon>Streptophyta</taxon>
        <taxon>Embryophyta</taxon>
        <taxon>Bryophyta</taxon>
        <taxon>Bryophytina</taxon>
        <taxon>Bryopsida</taxon>
        <taxon>Dicranidae</taxon>
        <taxon>Pseudoditrichales</taxon>
        <taxon>Ditrichaceae</taxon>
        <taxon>Ceratodon</taxon>
    </lineage>
</organism>
<dbReference type="Proteomes" id="UP000822688">
    <property type="component" value="Chromosome 4"/>
</dbReference>
<dbReference type="EMBL" id="CM026424">
    <property type="protein sequence ID" value="KAG0580915.1"/>
    <property type="molecule type" value="Genomic_DNA"/>
</dbReference>
<dbReference type="AlphaFoldDB" id="A0A8T0ID51"/>
<comment type="caution">
    <text evidence="2">The sequence shown here is derived from an EMBL/GenBank/DDBJ whole genome shotgun (WGS) entry which is preliminary data.</text>
</comment>
<accession>A0A8T0ID51</accession>
<evidence type="ECO:0000313" key="2">
    <source>
        <dbReference type="EMBL" id="KAG0580915.1"/>
    </source>
</evidence>
<name>A0A8T0ID51_CERPU</name>
<protein>
    <submittedName>
        <fullName evidence="2">Uncharacterized protein</fullName>
    </submittedName>
</protein>
<dbReference type="PANTHER" id="PTHR31439">
    <property type="entry name" value="EXPRESSED PROTEIN"/>
    <property type="match status" value="1"/>
</dbReference>
<proteinExistence type="predicted"/>
<feature type="region of interest" description="Disordered" evidence="1">
    <location>
        <begin position="710"/>
        <end position="739"/>
    </location>
</feature>